<keyword evidence="3" id="KW-1185">Reference proteome</keyword>
<gene>
    <name evidence="2" type="ORF">RGR602_CH03400</name>
</gene>
<dbReference type="KEGG" id="rga:RGR602_CH03400"/>
<name>A0A0B4X7Y8_9HYPH</name>
<organism evidence="2 3">
    <name type="scientific">Rhizobium gallicum bv. gallicum R602sp</name>
    <dbReference type="NCBI Taxonomy" id="1041138"/>
    <lineage>
        <taxon>Bacteria</taxon>
        <taxon>Pseudomonadati</taxon>
        <taxon>Pseudomonadota</taxon>
        <taxon>Alphaproteobacteria</taxon>
        <taxon>Hyphomicrobiales</taxon>
        <taxon>Rhizobiaceae</taxon>
        <taxon>Rhizobium/Agrobacterium group</taxon>
        <taxon>Rhizobium</taxon>
    </lineage>
</organism>
<accession>A0A0B4X7Y8</accession>
<dbReference type="InterPro" id="IPR016181">
    <property type="entry name" value="Acyl_CoA_acyltransferase"/>
</dbReference>
<proteinExistence type="predicted"/>
<reference evidence="2 3" key="1">
    <citation type="submission" date="2013-11" db="EMBL/GenBank/DDBJ databases">
        <title>Complete genome sequence of Rhizobium gallicum bv. gallicum R602.</title>
        <authorList>
            <person name="Bustos P."/>
            <person name="Santamaria R.I."/>
            <person name="Lozano L."/>
            <person name="Acosta J.L."/>
            <person name="Ormeno-Orrillo E."/>
            <person name="Rogel M.A."/>
            <person name="Romero D."/>
            <person name="Cevallos M.A."/>
            <person name="Martinez-Romero E."/>
            <person name="Gonzalez V."/>
        </authorList>
    </citation>
    <scope>NUCLEOTIDE SEQUENCE [LARGE SCALE GENOMIC DNA]</scope>
    <source>
        <strain evidence="2 3">R602</strain>
    </source>
</reference>
<dbReference type="Proteomes" id="UP000031368">
    <property type="component" value="Chromosome"/>
</dbReference>
<dbReference type="Pfam" id="PF00583">
    <property type="entry name" value="Acetyltransf_1"/>
    <property type="match status" value="1"/>
</dbReference>
<feature type="domain" description="N-acetyltransferase" evidence="1">
    <location>
        <begin position="4"/>
        <end position="159"/>
    </location>
</feature>
<dbReference type="AlphaFoldDB" id="A0A0B4X7Y8"/>
<dbReference type="Gene3D" id="3.40.630.30">
    <property type="match status" value="1"/>
</dbReference>
<dbReference type="EMBL" id="CP006877">
    <property type="protein sequence ID" value="AJD42708.1"/>
    <property type="molecule type" value="Genomic_DNA"/>
</dbReference>
<dbReference type="HOGENOM" id="CLU_013985_19_5_5"/>
<sequence length="169" mass="18337">MEYLDIRKASADDAEELCVLLNEIIEVGGTTALEEPLSVKELTDWFITGKSALTCHVAQAGPGIAGFQFLSLYENLPKGWADIGTFARLSPKIPGVGTKLFAATLSTAEERGVAFINATIRADNTGGLAYYEKMGFRTYKTIDKVPLRDGTLVDRIQKCFAVKKNLSGV</sequence>
<protein>
    <submittedName>
        <fullName evidence="2">GCN5-related N-acetyltransferase protein</fullName>
    </submittedName>
</protein>
<evidence type="ECO:0000313" key="2">
    <source>
        <dbReference type="EMBL" id="AJD42708.1"/>
    </source>
</evidence>
<evidence type="ECO:0000259" key="1">
    <source>
        <dbReference type="PROSITE" id="PS51186"/>
    </source>
</evidence>
<keyword evidence="2" id="KW-0808">Transferase</keyword>
<dbReference type="SUPFAM" id="SSF55729">
    <property type="entry name" value="Acyl-CoA N-acyltransferases (Nat)"/>
    <property type="match status" value="1"/>
</dbReference>
<evidence type="ECO:0000313" key="3">
    <source>
        <dbReference type="Proteomes" id="UP000031368"/>
    </source>
</evidence>
<dbReference type="PROSITE" id="PS51186">
    <property type="entry name" value="GNAT"/>
    <property type="match status" value="1"/>
</dbReference>
<dbReference type="InterPro" id="IPR000182">
    <property type="entry name" value="GNAT_dom"/>
</dbReference>
<dbReference type="GO" id="GO:0016747">
    <property type="term" value="F:acyltransferase activity, transferring groups other than amino-acyl groups"/>
    <property type="evidence" value="ECO:0007669"/>
    <property type="project" value="InterPro"/>
</dbReference>